<dbReference type="STRING" id="28094.SAMN06295900_111166"/>
<dbReference type="SUPFAM" id="SSF46785">
    <property type="entry name" value="Winged helix' DNA-binding domain"/>
    <property type="match status" value="1"/>
</dbReference>
<dbReference type="RefSeq" id="WP_085229055.1">
    <property type="nucleotide sequence ID" value="NZ_BSQD01000008.1"/>
</dbReference>
<dbReference type="FunFam" id="1.10.10.10:FF:000001">
    <property type="entry name" value="LysR family transcriptional regulator"/>
    <property type="match status" value="1"/>
</dbReference>
<dbReference type="GO" id="GO:0005829">
    <property type="term" value="C:cytosol"/>
    <property type="evidence" value="ECO:0007669"/>
    <property type="project" value="TreeGrafter"/>
</dbReference>
<gene>
    <name evidence="6" type="ORF">SAMN06295900_111166</name>
</gene>
<evidence type="ECO:0000256" key="1">
    <source>
        <dbReference type="ARBA" id="ARBA00009437"/>
    </source>
</evidence>
<comment type="similarity">
    <text evidence="1">Belongs to the LysR transcriptional regulatory family.</text>
</comment>
<dbReference type="PANTHER" id="PTHR30419">
    <property type="entry name" value="HTH-TYPE TRANSCRIPTIONAL REGULATOR YBHD"/>
    <property type="match status" value="1"/>
</dbReference>
<keyword evidence="3" id="KW-0238">DNA-binding</keyword>
<sequence length="304" mass="33617">MDLKALRYFTEIVRQGSFARASEAIPLSQPALSKSINGLEEELGERLLERGRRGVSVRMTAAGELVMRRAEAMLQERNALLADLEALRGLQRGTLRIGVAPVGSAEIFANLIAQFHERYPTIELVLREQGSEDLEEAVRSGEIEVAVTLLPVRPDLAALFIVKSPIVVAVPRNHPLAERKRVRLEDLRDTSFVMLESGFLLNRRIRDACVACGFTPREVAHSAHPNFALALVAAGAGIMCIPQLIADRNANDGIRLLTLVSRGLDWRLAFAWRKEAVLSVAAKAWLDLIREYYPQPQAIGVGTR</sequence>
<dbReference type="InterPro" id="IPR036388">
    <property type="entry name" value="WH-like_DNA-bd_sf"/>
</dbReference>
<evidence type="ECO:0000313" key="6">
    <source>
        <dbReference type="EMBL" id="SMF58934.1"/>
    </source>
</evidence>
<dbReference type="InterPro" id="IPR005119">
    <property type="entry name" value="LysR_subst-bd"/>
</dbReference>
<dbReference type="SUPFAM" id="SSF53850">
    <property type="entry name" value="Periplasmic binding protein-like II"/>
    <property type="match status" value="1"/>
</dbReference>
<keyword evidence="2" id="KW-0805">Transcription regulation</keyword>
<proteinExistence type="inferred from homology"/>
<dbReference type="Gene3D" id="3.40.190.290">
    <property type="match status" value="1"/>
</dbReference>
<dbReference type="AlphaFoldDB" id="A0A1X7FVM5"/>
<dbReference type="Gene3D" id="1.10.10.10">
    <property type="entry name" value="Winged helix-like DNA-binding domain superfamily/Winged helix DNA-binding domain"/>
    <property type="match status" value="1"/>
</dbReference>
<name>A0A1X7FVM5_TRICW</name>
<dbReference type="Pfam" id="PF03466">
    <property type="entry name" value="LysR_substrate"/>
    <property type="match status" value="1"/>
</dbReference>
<dbReference type="PANTHER" id="PTHR30419:SF8">
    <property type="entry name" value="NITROGEN ASSIMILATION TRANSCRIPTIONAL ACTIVATOR-RELATED"/>
    <property type="match status" value="1"/>
</dbReference>
<evidence type="ECO:0000259" key="5">
    <source>
        <dbReference type="PROSITE" id="PS50931"/>
    </source>
</evidence>
<reference evidence="7" key="1">
    <citation type="submission" date="2017-04" db="EMBL/GenBank/DDBJ databases">
        <authorList>
            <person name="Varghese N."/>
            <person name="Submissions S."/>
        </authorList>
    </citation>
    <scope>NUCLEOTIDE SEQUENCE [LARGE SCALE GENOMIC DNA]</scope>
    <source>
        <strain evidence="7">Ballard 720</strain>
    </source>
</reference>
<feature type="domain" description="HTH lysR-type" evidence="5">
    <location>
        <begin position="1"/>
        <end position="58"/>
    </location>
</feature>
<dbReference type="InterPro" id="IPR036390">
    <property type="entry name" value="WH_DNA-bd_sf"/>
</dbReference>
<evidence type="ECO:0000256" key="4">
    <source>
        <dbReference type="ARBA" id="ARBA00023163"/>
    </source>
</evidence>
<dbReference type="GO" id="GO:0003700">
    <property type="term" value="F:DNA-binding transcription factor activity"/>
    <property type="evidence" value="ECO:0007669"/>
    <property type="project" value="InterPro"/>
</dbReference>
<organism evidence="6 7">
    <name type="scientific">Trinickia caryophylli</name>
    <name type="common">Paraburkholderia caryophylli</name>
    <dbReference type="NCBI Taxonomy" id="28094"/>
    <lineage>
        <taxon>Bacteria</taxon>
        <taxon>Pseudomonadati</taxon>
        <taxon>Pseudomonadota</taxon>
        <taxon>Betaproteobacteria</taxon>
        <taxon>Burkholderiales</taxon>
        <taxon>Burkholderiaceae</taxon>
        <taxon>Trinickia</taxon>
    </lineage>
</organism>
<dbReference type="GeneID" id="95553014"/>
<evidence type="ECO:0000313" key="7">
    <source>
        <dbReference type="Proteomes" id="UP000192911"/>
    </source>
</evidence>
<dbReference type="PRINTS" id="PR00039">
    <property type="entry name" value="HTHLYSR"/>
</dbReference>
<keyword evidence="4" id="KW-0804">Transcription</keyword>
<dbReference type="OrthoDB" id="5671700at2"/>
<dbReference type="InterPro" id="IPR000847">
    <property type="entry name" value="LysR_HTH_N"/>
</dbReference>
<dbReference type="EMBL" id="FXAH01000011">
    <property type="protein sequence ID" value="SMF58934.1"/>
    <property type="molecule type" value="Genomic_DNA"/>
</dbReference>
<dbReference type="GO" id="GO:0003677">
    <property type="term" value="F:DNA binding"/>
    <property type="evidence" value="ECO:0007669"/>
    <property type="project" value="UniProtKB-KW"/>
</dbReference>
<dbReference type="Proteomes" id="UP000192911">
    <property type="component" value="Unassembled WGS sequence"/>
</dbReference>
<dbReference type="PROSITE" id="PS50931">
    <property type="entry name" value="HTH_LYSR"/>
    <property type="match status" value="1"/>
</dbReference>
<dbReference type="Pfam" id="PF00126">
    <property type="entry name" value="HTH_1"/>
    <property type="match status" value="1"/>
</dbReference>
<evidence type="ECO:0000256" key="3">
    <source>
        <dbReference type="ARBA" id="ARBA00023125"/>
    </source>
</evidence>
<dbReference type="InterPro" id="IPR050950">
    <property type="entry name" value="HTH-type_LysR_regulators"/>
</dbReference>
<protein>
    <submittedName>
        <fullName evidence="6">Transcriptional regulator, LysR family</fullName>
    </submittedName>
</protein>
<keyword evidence="7" id="KW-1185">Reference proteome</keyword>
<evidence type="ECO:0000256" key="2">
    <source>
        <dbReference type="ARBA" id="ARBA00023015"/>
    </source>
</evidence>
<accession>A0A1X7FVM5</accession>